<keyword evidence="3" id="KW-1185">Reference proteome</keyword>
<dbReference type="EMBL" id="JBHTEY010000004">
    <property type="protein sequence ID" value="MFC7618648.1"/>
    <property type="molecule type" value="Genomic_DNA"/>
</dbReference>
<gene>
    <name evidence="2" type="ORF">ACFQV2_40280</name>
</gene>
<proteinExistence type="predicted"/>
<organism evidence="2 3">
    <name type="scientific">Actinokineospora soli</name>
    <dbReference type="NCBI Taxonomy" id="1048753"/>
    <lineage>
        <taxon>Bacteria</taxon>
        <taxon>Bacillati</taxon>
        <taxon>Actinomycetota</taxon>
        <taxon>Actinomycetes</taxon>
        <taxon>Pseudonocardiales</taxon>
        <taxon>Pseudonocardiaceae</taxon>
        <taxon>Actinokineospora</taxon>
    </lineage>
</organism>
<evidence type="ECO:0000313" key="2">
    <source>
        <dbReference type="EMBL" id="MFC7618648.1"/>
    </source>
</evidence>
<evidence type="ECO:0000313" key="3">
    <source>
        <dbReference type="Proteomes" id="UP001596512"/>
    </source>
</evidence>
<accession>A0ABW2U1N7</accession>
<comment type="caution">
    <text evidence="2">The sequence shown here is derived from an EMBL/GenBank/DDBJ whole genome shotgun (WGS) entry which is preliminary data.</text>
</comment>
<protein>
    <submittedName>
        <fullName evidence="2">Uncharacterized protein</fullName>
    </submittedName>
</protein>
<evidence type="ECO:0000256" key="1">
    <source>
        <dbReference type="SAM" id="MobiDB-lite"/>
    </source>
</evidence>
<reference evidence="3" key="1">
    <citation type="journal article" date="2019" name="Int. J. Syst. Evol. Microbiol.">
        <title>The Global Catalogue of Microorganisms (GCM) 10K type strain sequencing project: providing services to taxonomists for standard genome sequencing and annotation.</title>
        <authorList>
            <consortium name="The Broad Institute Genomics Platform"/>
            <consortium name="The Broad Institute Genome Sequencing Center for Infectious Disease"/>
            <person name="Wu L."/>
            <person name="Ma J."/>
        </authorList>
    </citation>
    <scope>NUCLEOTIDE SEQUENCE [LARGE SCALE GENOMIC DNA]</scope>
    <source>
        <strain evidence="3">JCM 17695</strain>
    </source>
</reference>
<dbReference type="Proteomes" id="UP001596512">
    <property type="component" value="Unassembled WGS sequence"/>
</dbReference>
<name>A0ABW2U1N7_9PSEU</name>
<feature type="compositionally biased region" description="Basic and acidic residues" evidence="1">
    <location>
        <begin position="13"/>
        <end position="35"/>
    </location>
</feature>
<feature type="region of interest" description="Disordered" evidence="1">
    <location>
        <begin position="1"/>
        <end position="35"/>
    </location>
</feature>
<sequence>MIWATTLNGPTREGAHDRDRGGTGADRPRSPERAERRRRVLRALAPAALFLGVREVGLIVLGMMASANGTTTAAALRSWDGQWFLAIAAGGYDGVPPGLVDAFGNRTAETLWRSSPATRPSSAGSTTWVSRWSPRRWASPWPAAWCARTGWSGWARWSAAGRGGPGWCWWRCSPRPRCRSCCRWRTPRRCSAPPRCGRWCSCWSATGSRRVW</sequence>